<dbReference type="AlphaFoldDB" id="A0A1N6WQ75"/>
<dbReference type="GO" id="GO:0016020">
    <property type="term" value="C:membrane"/>
    <property type="evidence" value="ECO:0007669"/>
    <property type="project" value="UniProtKB-SubCell"/>
</dbReference>
<evidence type="ECO:0000256" key="7">
    <source>
        <dbReference type="SAM" id="Phobius"/>
    </source>
</evidence>
<keyword evidence="3 7" id="KW-0812">Transmembrane</keyword>
<evidence type="ECO:0000256" key="2">
    <source>
        <dbReference type="ARBA" id="ARBA00006143"/>
    </source>
</evidence>
<dbReference type="Proteomes" id="UP000186400">
    <property type="component" value="Unassembled WGS sequence"/>
</dbReference>
<evidence type="ECO:0000259" key="8">
    <source>
        <dbReference type="Pfam" id="PF02683"/>
    </source>
</evidence>
<dbReference type="RefSeq" id="WP_076489703.1">
    <property type="nucleotide sequence ID" value="NZ_FTMS01000018.1"/>
</dbReference>
<keyword evidence="4" id="KW-0201">Cytochrome c-type biogenesis</keyword>
<organism evidence="9 10">
    <name type="scientific">Alkalispirochaeta americana</name>
    <dbReference type="NCBI Taxonomy" id="159291"/>
    <lineage>
        <taxon>Bacteria</taxon>
        <taxon>Pseudomonadati</taxon>
        <taxon>Spirochaetota</taxon>
        <taxon>Spirochaetia</taxon>
        <taxon>Spirochaetales</taxon>
        <taxon>Spirochaetaceae</taxon>
        <taxon>Alkalispirochaeta</taxon>
    </lineage>
</organism>
<proteinExistence type="inferred from homology"/>
<comment type="similarity">
    <text evidence="2">Belongs to the DsbD family.</text>
</comment>
<dbReference type="EMBL" id="FTMS01000018">
    <property type="protein sequence ID" value="SIQ92269.1"/>
    <property type="molecule type" value="Genomic_DNA"/>
</dbReference>
<evidence type="ECO:0000256" key="6">
    <source>
        <dbReference type="ARBA" id="ARBA00023136"/>
    </source>
</evidence>
<sequence length="340" mass="35432">MVGDLSLVAAVATALAAGFVSFLSPCVFPLVPSYMSFISGVGFSELSRGDHRNSLILGRTIAFVLGFSAVFVALGFLFSGPALLFAPALPWINLAAGSVLVFFGIALVFNLPLFLEKILPGSWRAAPAKPSSLGGAALAGAAFGVGWTPCIGPLLGSILFLAGSGGDPARAGLLLAAYSLGLGIPFIAGGMMFSRLVRTTPKLGPHLGRIRRGSGVLLVLLGALIALGQFQQINASVLSAGFRLHQWGISAPGEARRVFSLVFLAAGVIFLVPGGTSLVRRIRERTIREGRGQIGRGHRRRGMILATAAALIFFLAGMLQAAGLVQAELLLSRWLLFQGL</sequence>
<feature type="transmembrane region" description="Helical" evidence="7">
    <location>
        <begin position="56"/>
        <end position="79"/>
    </location>
</feature>
<name>A0A1N6WQ75_9SPIO</name>
<dbReference type="InterPro" id="IPR051790">
    <property type="entry name" value="Cytochrome_c-biogenesis_DsbD"/>
</dbReference>
<keyword evidence="10" id="KW-1185">Reference proteome</keyword>
<feature type="transmembrane region" description="Helical" evidence="7">
    <location>
        <begin position="303"/>
        <end position="325"/>
    </location>
</feature>
<feature type="transmembrane region" description="Helical" evidence="7">
    <location>
        <begin position="91"/>
        <end position="115"/>
    </location>
</feature>
<keyword evidence="5 7" id="KW-1133">Transmembrane helix</keyword>
<feature type="transmembrane region" description="Helical" evidence="7">
    <location>
        <begin position="136"/>
        <end position="161"/>
    </location>
</feature>
<dbReference type="STRING" id="159291.SAMN05920897_11842"/>
<evidence type="ECO:0000256" key="1">
    <source>
        <dbReference type="ARBA" id="ARBA00004141"/>
    </source>
</evidence>
<evidence type="ECO:0000256" key="4">
    <source>
        <dbReference type="ARBA" id="ARBA00022748"/>
    </source>
</evidence>
<dbReference type="Pfam" id="PF02683">
    <property type="entry name" value="DsbD_TM"/>
    <property type="match status" value="1"/>
</dbReference>
<protein>
    <submittedName>
        <fullName evidence="9">Cytochrome c-type biogenesis protein</fullName>
    </submittedName>
</protein>
<evidence type="ECO:0000313" key="9">
    <source>
        <dbReference type="EMBL" id="SIQ92269.1"/>
    </source>
</evidence>
<feature type="transmembrane region" description="Helical" evidence="7">
    <location>
        <begin position="26"/>
        <end position="44"/>
    </location>
</feature>
<dbReference type="PANTHER" id="PTHR31272:SF4">
    <property type="entry name" value="CYTOCHROME C-TYPE BIOGENESIS PROTEIN HI_1454-RELATED"/>
    <property type="match status" value="1"/>
</dbReference>
<evidence type="ECO:0000256" key="5">
    <source>
        <dbReference type="ARBA" id="ARBA00022989"/>
    </source>
</evidence>
<keyword evidence="6 7" id="KW-0472">Membrane</keyword>
<dbReference type="PANTHER" id="PTHR31272">
    <property type="entry name" value="CYTOCHROME C-TYPE BIOGENESIS PROTEIN HI_1454-RELATED"/>
    <property type="match status" value="1"/>
</dbReference>
<feature type="transmembrane region" description="Helical" evidence="7">
    <location>
        <begin position="258"/>
        <end position="282"/>
    </location>
</feature>
<feature type="transmembrane region" description="Helical" evidence="7">
    <location>
        <begin position="215"/>
        <end position="238"/>
    </location>
</feature>
<gene>
    <name evidence="9" type="ORF">SAMN05920897_11842</name>
</gene>
<evidence type="ECO:0000313" key="10">
    <source>
        <dbReference type="Proteomes" id="UP000186400"/>
    </source>
</evidence>
<evidence type="ECO:0000256" key="3">
    <source>
        <dbReference type="ARBA" id="ARBA00022692"/>
    </source>
</evidence>
<feature type="domain" description="Cytochrome C biogenesis protein transmembrane" evidence="8">
    <location>
        <begin position="8"/>
        <end position="222"/>
    </location>
</feature>
<dbReference type="InterPro" id="IPR003834">
    <property type="entry name" value="Cyt_c_assmbl_TM_dom"/>
</dbReference>
<accession>A0A1N6WQ75</accession>
<dbReference type="OrthoDB" id="9809733at2"/>
<feature type="transmembrane region" description="Helical" evidence="7">
    <location>
        <begin position="173"/>
        <end position="194"/>
    </location>
</feature>
<dbReference type="GO" id="GO:0017004">
    <property type="term" value="P:cytochrome complex assembly"/>
    <property type="evidence" value="ECO:0007669"/>
    <property type="project" value="UniProtKB-KW"/>
</dbReference>
<reference evidence="10" key="1">
    <citation type="submission" date="2017-01" db="EMBL/GenBank/DDBJ databases">
        <authorList>
            <person name="Varghese N."/>
            <person name="Submissions S."/>
        </authorList>
    </citation>
    <scope>NUCLEOTIDE SEQUENCE [LARGE SCALE GENOMIC DNA]</scope>
    <source>
        <strain evidence="10">ASpG1</strain>
    </source>
</reference>
<comment type="subcellular location">
    <subcellularLocation>
        <location evidence="1">Membrane</location>
        <topology evidence="1">Multi-pass membrane protein</topology>
    </subcellularLocation>
</comment>